<protein>
    <submittedName>
        <fullName evidence="3">CTL4</fullName>
    </submittedName>
</protein>
<dbReference type="SMART" id="SM00034">
    <property type="entry name" value="CLECT"/>
    <property type="match status" value="1"/>
</dbReference>
<dbReference type="InterPro" id="IPR001304">
    <property type="entry name" value="C-type_lectin-like"/>
</dbReference>
<accession>A0A0D3QBS2</accession>
<dbReference type="VEuPathDB" id="VectorBase:ACON005335"/>
<dbReference type="VEuPathDB" id="VectorBase:ACOM027875"/>
<keyword evidence="1" id="KW-1133">Transmembrane helix</keyword>
<dbReference type="CDD" id="cd00037">
    <property type="entry name" value="CLECT"/>
    <property type="match status" value="1"/>
</dbReference>
<keyword evidence="1" id="KW-0472">Membrane</keyword>
<dbReference type="InterPro" id="IPR016186">
    <property type="entry name" value="C-type_lectin-like/link_sf"/>
</dbReference>
<dbReference type="AlphaFoldDB" id="A0A0D3QBS2"/>
<organism evidence="3">
    <name type="scientific">Anopheles coluzzii</name>
    <name type="common">African malaria mosquito</name>
    <dbReference type="NCBI Taxonomy" id="1518534"/>
    <lineage>
        <taxon>Eukaryota</taxon>
        <taxon>Metazoa</taxon>
        <taxon>Ecdysozoa</taxon>
        <taxon>Arthropoda</taxon>
        <taxon>Hexapoda</taxon>
        <taxon>Insecta</taxon>
        <taxon>Pterygota</taxon>
        <taxon>Neoptera</taxon>
        <taxon>Endopterygota</taxon>
        <taxon>Diptera</taxon>
        <taxon>Nematocera</taxon>
        <taxon>Culicoidea</taxon>
        <taxon>Culicidae</taxon>
        <taxon>Anophelinae</taxon>
        <taxon>Anopheles</taxon>
    </lineage>
</organism>
<dbReference type="VEuPathDB" id="VectorBase:ACON2_030592"/>
<dbReference type="VEuPathDB" id="VectorBase:ACMO_007279"/>
<evidence type="ECO:0000313" key="3">
    <source>
        <dbReference type="EMBL" id="AJC98291.1"/>
    </source>
</evidence>
<feature type="domain" description="C-type lectin" evidence="2">
    <location>
        <begin position="47"/>
        <end position="169"/>
    </location>
</feature>
<dbReference type="Pfam" id="PF00059">
    <property type="entry name" value="Lectin_C"/>
    <property type="match status" value="1"/>
</dbReference>
<name>A0A0D3QBS2_ANOCL</name>
<dbReference type="Gene3D" id="3.10.100.10">
    <property type="entry name" value="Mannose-Binding Protein A, subunit A"/>
    <property type="match status" value="1"/>
</dbReference>
<evidence type="ECO:0000256" key="1">
    <source>
        <dbReference type="SAM" id="Phobius"/>
    </source>
</evidence>
<proteinExistence type="predicted"/>
<dbReference type="InterPro" id="IPR016187">
    <property type="entry name" value="CTDL_fold"/>
</dbReference>
<evidence type="ECO:0000259" key="2">
    <source>
        <dbReference type="PROSITE" id="PS50041"/>
    </source>
</evidence>
<keyword evidence="1" id="KW-0812">Transmembrane</keyword>
<dbReference type="PROSITE" id="PS50041">
    <property type="entry name" value="C_TYPE_LECTIN_2"/>
    <property type="match status" value="1"/>
</dbReference>
<dbReference type="SUPFAM" id="SSF56436">
    <property type="entry name" value="C-type lectin-like"/>
    <property type="match status" value="1"/>
</dbReference>
<reference evidence="3" key="1">
    <citation type="journal article" date="2014" name="G3 (Bethesda)">
        <title>Population Genetics of Anopheles coluzzii Immune Pathways and Genes.</title>
        <authorList>
            <person name="Rottschaefer S.M."/>
            <person name="Crawford J.E."/>
            <person name="Riehle M.M."/>
            <person name="Guelbeogo W.M."/>
            <person name="Gneme A."/>
            <person name="Sagnon N."/>
            <person name="Vernick K.D."/>
            <person name="Lazzaro B.P."/>
        </authorList>
    </citation>
    <scope>NUCLEOTIDE SEQUENCE</scope>
    <source>
        <strain evidence="3">G08431</strain>
    </source>
</reference>
<dbReference type="EMBL" id="KP274225">
    <property type="protein sequence ID" value="AJC98291.1"/>
    <property type="molecule type" value="Genomic_DNA"/>
</dbReference>
<sequence length="177" mass="19761">MQISNIFVSSIGITLVCLIVSTHGYRATTAREMITQNLCVCPCGNPRGGKLYTTPNLRLNWFDAVSYCSSIGMSIATIKDTTERQLLQLHLDGDRRLTRSQKRSKIPYWIGANSLIAGQGLRWGLTDQEVKESAEWADGVAPANNRVEPFCVYIQGSTMSWVATSCDDEPRQFICEY</sequence>
<feature type="transmembrane region" description="Helical" evidence="1">
    <location>
        <begin position="6"/>
        <end position="25"/>
    </location>
</feature>